<proteinExistence type="predicted"/>
<protein>
    <submittedName>
        <fullName evidence="2">Uncharacterized protein</fullName>
    </submittedName>
</protein>
<dbReference type="EMBL" id="BGPR01009830">
    <property type="protein sequence ID" value="GBN42570.1"/>
    <property type="molecule type" value="Genomic_DNA"/>
</dbReference>
<name>A0A4Y2NW86_ARAVE</name>
<dbReference type="AlphaFoldDB" id="A0A4Y2NW86"/>
<feature type="region of interest" description="Disordered" evidence="1">
    <location>
        <begin position="1"/>
        <end position="35"/>
    </location>
</feature>
<evidence type="ECO:0000313" key="3">
    <source>
        <dbReference type="Proteomes" id="UP000499080"/>
    </source>
</evidence>
<reference evidence="2 3" key="1">
    <citation type="journal article" date="2019" name="Sci. Rep.">
        <title>Orb-weaving spider Araneus ventricosus genome elucidates the spidroin gene catalogue.</title>
        <authorList>
            <person name="Kono N."/>
            <person name="Nakamura H."/>
            <person name="Ohtoshi R."/>
            <person name="Moran D.A.P."/>
            <person name="Shinohara A."/>
            <person name="Yoshida Y."/>
            <person name="Fujiwara M."/>
            <person name="Mori M."/>
            <person name="Tomita M."/>
            <person name="Arakawa K."/>
        </authorList>
    </citation>
    <scope>NUCLEOTIDE SEQUENCE [LARGE SCALE GENOMIC DNA]</scope>
</reference>
<evidence type="ECO:0000313" key="2">
    <source>
        <dbReference type="EMBL" id="GBN42570.1"/>
    </source>
</evidence>
<accession>A0A4Y2NW86</accession>
<keyword evidence="3" id="KW-1185">Reference proteome</keyword>
<gene>
    <name evidence="2" type="ORF">AVEN_48455_1</name>
</gene>
<evidence type="ECO:0000256" key="1">
    <source>
        <dbReference type="SAM" id="MobiDB-lite"/>
    </source>
</evidence>
<sequence>MSANISSKPAGIKKKEQRRNFTDKRRRKRNAPLSTSAKRLRYGKDLMNVAIVLQTRFNNQRIIRMEIESIWRHRSCGYMERNALSWPSLRRNPRTFILFLLSFSVSSRPAFRPDLTPTLRISVSLAAE</sequence>
<comment type="caution">
    <text evidence="2">The sequence shown here is derived from an EMBL/GenBank/DDBJ whole genome shotgun (WGS) entry which is preliminary data.</text>
</comment>
<dbReference type="Proteomes" id="UP000499080">
    <property type="component" value="Unassembled WGS sequence"/>
</dbReference>
<organism evidence="2 3">
    <name type="scientific">Araneus ventricosus</name>
    <name type="common">Orbweaver spider</name>
    <name type="synonym">Epeira ventricosa</name>
    <dbReference type="NCBI Taxonomy" id="182803"/>
    <lineage>
        <taxon>Eukaryota</taxon>
        <taxon>Metazoa</taxon>
        <taxon>Ecdysozoa</taxon>
        <taxon>Arthropoda</taxon>
        <taxon>Chelicerata</taxon>
        <taxon>Arachnida</taxon>
        <taxon>Araneae</taxon>
        <taxon>Araneomorphae</taxon>
        <taxon>Entelegynae</taxon>
        <taxon>Araneoidea</taxon>
        <taxon>Araneidae</taxon>
        <taxon>Araneus</taxon>
    </lineage>
</organism>